<dbReference type="GO" id="GO:0016020">
    <property type="term" value="C:membrane"/>
    <property type="evidence" value="ECO:0007669"/>
    <property type="project" value="TreeGrafter"/>
</dbReference>
<feature type="domain" description="AB hydrolase-1" evidence="1">
    <location>
        <begin position="27"/>
        <end position="135"/>
    </location>
</feature>
<dbReference type="InterPro" id="IPR000073">
    <property type="entry name" value="AB_hydrolase_1"/>
</dbReference>
<dbReference type="Proteomes" id="UP000539313">
    <property type="component" value="Unassembled WGS sequence"/>
</dbReference>
<name>A0A7W3R883_9ACTN</name>
<dbReference type="Gene3D" id="3.40.50.1820">
    <property type="entry name" value="alpha/beta hydrolase"/>
    <property type="match status" value="1"/>
</dbReference>
<dbReference type="GO" id="GO:0003824">
    <property type="term" value="F:catalytic activity"/>
    <property type="evidence" value="ECO:0007669"/>
    <property type="project" value="UniProtKB-ARBA"/>
</dbReference>
<evidence type="ECO:0000313" key="2">
    <source>
        <dbReference type="EMBL" id="MBA9003407.1"/>
    </source>
</evidence>
<protein>
    <submittedName>
        <fullName evidence="2">Pimeloyl-ACP methyl ester carboxylesterase</fullName>
    </submittedName>
</protein>
<gene>
    <name evidence="2" type="ORF">HNR21_002289</name>
</gene>
<dbReference type="InterPro" id="IPR050266">
    <property type="entry name" value="AB_hydrolase_sf"/>
</dbReference>
<dbReference type="EMBL" id="JACJII010000001">
    <property type="protein sequence ID" value="MBA9003407.1"/>
    <property type="molecule type" value="Genomic_DNA"/>
</dbReference>
<sequence length="285" mass="30223">MTRTGGTVVEIAGERIHLVRAGPPDAPPVLLTSGLGGAWFDWQGVIDALDDHRVLCFDRPGAGLSPPGRSRPSLRREVRLLAALARDAGPPVTVVAHSMAAFQAEALARVHPELVRGLVLLDPSHETSTWSDMRISAAVQPALRLAGRLLGLTGVPWLVAPRVRRSLLRCASTRRPPVPDAAVRAVYGRGTVLGTLLAENAAYREMAADVLALRERLPFPPIPLVVLTARAGAAGHRELAALSPYGRQIDLPDALHLVQADRPDAVAAAVREVAAGPPGEREEAS</sequence>
<accession>A0A7W3R883</accession>
<keyword evidence="3" id="KW-1185">Reference proteome</keyword>
<proteinExistence type="predicted"/>
<organism evidence="2 3">
    <name type="scientific">Thermomonospora cellulosilytica</name>
    <dbReference type="NCBI Taxonomy" id="1411118"/>
    <lineage>
        <taxon>Bacteria</taxon>
        <taxon>Bacillati</taxon>
        <taxon>Actinomycetota</taxon>
        <taxon>Actinomycetes</taxon>
        <taxon>Streptosporangiales</taxon>
        <taxon>Thermomonosporaceae</taxon>
        <taxon>Thermomonospora</taxon>
    </lineage>
</organism>
<dbReference type="PANTHER" id="PTHR43798:SF33">
    <property type="entry name" value="HYDROLASE, PUTATIVE (AFU_ORTHOLOGUE AFUA_2G14860)-RELATED"/>
    <property type="match status" value="1"/>
</dbReference>
<dbReference type="SUPFAM" id="SSF53474">
    <property type="entry name" value="alpha/beta-Hydrolases"/>
    <property type="match status" value="1"/>
</dbReference>
<dbReference type="InterPro" id="IPR029058">
    <property type="entry name" value="AB_hydrolase_fold"/>
</dbReference>
<dbReference type="AlphaFoldDB" id="A0A7W3R883"/>
<evidence type="ECO:0000313" key="3">
    <source>
        <dbReference type="Proteomes" id="UP000539313"/>
    </source>
</evidence>
<reference evidence="2 3" key="1">
    <citation type="submission" date="2020-08" db="EMBL/GenBank/DDBJ databases">
        <title>Sequencing the genomes of 1000 actinobacteria strains.</title>
        <authorList>
            <person name="Klenk H.-P."/>
        </authorList>
    </citation>
    <scope>NUCLEOTIDE SEQUENCE [LARGE SCALE GENOMIC DNA]</scope>
    <source>
        <strain evidence="2 3">DSM 45823</strain>
    </source>
</reference>
<evidence type="ECO:0000259" key="1">
    <source>
        <dbReference type="Pfam" id="PF00561"/>
    </source>
</evidence>
<dbReference type="Pfam" id="PF00561">
    <property type="entry name" value="Abhydrolase_1"/>
    <property type="match status" value="1"/>
</dbReference>
<dbReference type="RefSeq" id="WP_182705166.1">
    <property type="nucleotide sequence ID" value="NZ_JACJII010000001.1"/>
</dbReference>
<comment type="caution">
    <text evidence="2">The sequence shown here is derived from an EMBL/GenBank/DDBJ whole genome shotgun (WGS) entry which is preliminary data.</text>
</comment>
<dbReference type="PANTHER" id="PTHR43798">
    <property type="entry name" value="MONOACYLGLYCEROL LIPASE"/>
    <property type="match status" value="1"/>
</dbReference>